<dbReference type="Proteomes" id="UP001144256">
    <property type="component" value="Unassembled WGS sequence"/>
</dbReference>
<sequence>MFKSLVRSIKILIISAFIIVCMPIIACAAPKADGLDSLDGVENLENTETEDGIVKSFFEVFSIDERYFIYYEPHNNSDINDMSDMYIGSENESSIKKRDINSFTYLYLSKGFEEKDNNDEGLKLQSRFIDAKPTFESTHNIKGNGEEDTLVGIMVYDGWGDEGNLNITYQSDYQTIGPSGIYNEKIHLNTIGINYICIAVKKDSEVEYNIYMVNRKKEETKEILENIEIKFDGEDSTNQQEETEIDEEIIDENTFNLLNLAEPS</sequence>
<proteinExistence type="predicted"/>
<protein>
    <submittedName>
        <fullName evidence="1">Uncharacterized protein</fullName>
    </submittedName>
</protein>
<evidence type="ECO:0000313" key="1">
    <source>
        <dbReference type="EMBL" id="GKX28680.1"/>
    </source>
</evidence>
<keyword evidence="2" id="KW-1185">Reference proteome</keyword>
<evidence type="ECO:0000313" key="2">
    <source>
        <dbReference type="Proteomes" id="UP001144256"/>
    </source>
</evidence>
<accession>A0A9W6DDT0</accession>
<gene>
    <name evidence="1" type="ORF">SH1V18_11600</name>
</gene>
<reference evidence="1" key="1">
    <citation type="submission" date="2022-06" db="EMBL/GenBank/DDBJ databases">
        <title>Vallitalea longa sp. nov., an anaerobic bacterium isolated from marine sediment.</title>
        <authorList>
            <person name="Hirano S."/>
            <person name="Terahara T."/>
            <person name="Mori K."/>
            <person name="Hamada M."/>
            <person name="Matsumoto R."/>
            <person name="Kobayashi T."/>
        </authorList>
    </citation>
    <scope>NUCLEOTIDE SEQUENCE</scope>
    <source>
        <strain evidence="1">SH18-1</strain>
    </source>
</reference>
<dbReference type="EMBL" id="BRLB01000001">
    <property type="protein sequence ID" value="GKX28680.1"/>
    <property type="molecule type" value="Genomic_DNA"/>
</dbReference>
<dbReference type="AlphaFoldDB" id="A0A9W6DDT0"/>
<comment type="caution">
    <text evidence="1">The sequence shown here is derived from an EMBL/GenBank/DDBJ whole genome shotgun (WGS) entry which is preliminary data.</text>
</comment>
<organism evidence="1 2">
    <name type="scientific">Vallitalea longa</name>
    <dbReference type="NCBI Taxonomy" id="2936439"/>
    <lineage>
        <taxon>Bacteria</taxon>
        <taxon>Bacillati</taxon>
        <taxon>Bacillota</taxon>
        <taxon>Clostridia</taxon>
        <taxon>Lachnospirales</taxon>
        <taxon>Vallitaleaceae</taxon>
        <taxon>Vallitalea</taxon>
    </lineage>
</organism>
<name>A0A9W6DDT0_9FIRM</name>
<dbReference type="RefSeq" id="WP_281813232.1">
    <property type="nucleotide sequence ID" value="NZ_BRLB01000001.1"/>
</dbReference>